<sequence>MSFRKLFSLEEGITATRRRGVVIGVSEGCFPFRRGKIASRYGGVVVGRDQSNVSKKPYLLMCCWIVLRFLHEFPEAIFPRGGQNHFYTSFRAVFPGGASESPRVDEVLMEALFPGGAAESQLDFYMSFRKLFSLEEGITATRRRGVVIGLDQIDVSKKLYLYIRPLDRTQIFTRVSKGTFPWRRCRITTRIFNEFLKAIFLRGGQNCNSVKRFLHEFPEAIFPRGGQNHFYTSFRAVFPGGASESPRVDEVLMEALFPGGAAESQLGEEVLLAIFTGVSEGCFPFRRGKIASRYGGVVVGRDQSNVSKKPYLLMCCWIVLRFLHEFPEAIFPRGGQNHFYTSFRAVFPGGASESPRVDEVLMEALFPGGAAESQLGEEVLLAIFTGVSEGCFPFRRGKIASRYGGVVVGRDQSNVSKKPYLLMCCWIVLRLLHEFPEAIFPRGGQNHFYTSFRAVFPGGASESPRVDEVLMEALFPGGAAESQLGEEVLLAV</sequence>
<evidence type="ECO:0000313" key="1">
    <source>
        <dbReference type="EMBL" id="KAL3569544.1"/>
    </source>
</evidence>
<keyword evidence="2" id="KW-1185">Reference proteome</keyword>
<comment type="caution">
    <text evidence="1">The sequence shown here is derived from an EMBL/GenBank/DDBJ whole genome shotgun (WGS) entry which is preliminary data.</text>
</comment>
<accession>A0ACC4ATI4</accession>
<proteinExistence type="predicted"/>
<dbReference type="Proteomes" id="UP000309997">
    <property type="component" value="Unassembled WGS sequence"/>
</dbReference>
<organism evidence="1 2">
    <name type="scientific">Populus alba</name>
    <name type="common">White poplar</name>
    <dbReference type="NCBI Taxonomy" id="43335"/>
    <lineage>
        <taxon>Eukaryota</taxon>
        <taxon>Viridiplantae</taxon>
        <taxon>Streptophyta</taxon>
        <taxon>Embryophyta</taxon>
        <taxon>Tracheophyta</taxon>
        <taxon>Spermatophyta</taxon>
        <taxon>Magnoliopsida</taxon>
        <taxon>eudicotyledons</taxon>
        <taxon>Gunneridae</taxon>
        <taxon>Pentapetalae</taxon>
        <taxon>rosids</taxon>
        <taxon>fabids</taxon>
        <taxon>Malpighiales</taxon>
        <taxon>Salicaceae</taxon>
        <taxon>Saliceae</taxon>
        <taxon>Populus</taxon>
    </lineage>
</organism>
<protein>
    <submittedName>
        <fullName evidence="1">Uncharacterized protein</fullName>
    </submittedName>
</protein>
<gene>
    <name evidence="1" type="ORF">D5086_029434</name>
</gene>
<dbReference type="EMBL" id="RCHU02000016">
    <property type="protein sequence ID" value="KAL3569544.1"/>
    <property type="molecule type" value="Genomic_DNA"/>
</dbReference>
<name>A0ACC4ATI4_POPAL</name>
<reference evidence="1 2" key="1">
    <citation type="journal article" date="2024" name="Plant Biotechnol. J.">
        <title>Genome and CRISPR/Cas9 system of a widespread forest tree (Populus alba) in the world.</title>
        <authorList>
            <person name="Liu Y.J."/>
            <person name="Jiang P.F."/>
            <person name="Han X.M."/>
            <person name="Li X.Y."/>
            <person name="Wang H.M."/>
            <person name="Wang Y.J."/>
            <person name="Wang X.X."/>
            <person name="Zeng Q.Y."/>
        </authorList>
    </citation>
    <scope>NUCLEOTIDE SEQUENCE [LARGE SCALE GENOMIC DNA]</scope>
    <source>
        <strain evidence="2">cv. PAL-ZL1</strain>
    </source>
</reference>
<evidence type="ECO:0000313" key="2">
    <source>
        <dbReference type="Proteomes" id="UP000309997"/>
    </source>
</evidence>